<dbReference type="Proteomes" id="UP000298327">
    <property type="component" value="Unassembled WGS sequence"/>
</dbReference>
<name>A0A4Y9Z1G9_9AGAM</name>
<proteinExistence type="predicted"/>
<dbReference type="EMBL" id="SEOQ01000196">
    <property type="protein sequence ID" value="TFY67229.1"/>
    <property type="molecule type" value="Genomic_DNA"/>
</dbReference>
<sequence>MLPPRCLHLVGVRTKNLRVTTHIAFTAQDAGAKSQRDASQLKQAPIPRRRAKVEEEYKIDDRSGGDVLTTSVVELDTTGRFSKSYRLMAVLAQFVITRALGGVVLAWLTDALATLHPGPEQRQYSLLDGIVCEARPAAVCNHSSINLLGGAVEATEELDSARDWVQQFMTSNYAGIPQPQSQFDIVEEPISEVYL</sequence>
<gene>
    <name evidence="1" type="ORF">EVG20_g4014</name>
</gene>
<reference evidence="1 2" key="1">
    <citation type="submission" date="2019-02" db="EMBL/GenBank/DDBJ databases">
        <title>Genome sequencing of the rare red list fungi Dentipellis fragilis.</title>
        <authorList>
            <person name="Buettner E."/>
            <person name="Kellner H."/>
        </authorList>
    </citation>
    <scope>NUCLEOTIDE SEQUENCE [LARGE SCALE GENOMIC DNA]</scope>
    <source>
        <strain evidence="1 2">DSM 105465</strain>
    </source>
</reference>
<evidence type="ECO:0000313" key="1">
    <source>
        <dbReference type="EMBL" id="TFY67229.1"/>
    </source>
</evidence>
<protein>
    <submittedName>
        <fullName evidence="1">Uncharacterized protein</fullName>
    </submittedName>
</protein>
<evidence type="ECO:0000313" key="2">
    <source>
        <dbReference type="Proteomes" id="UP000298327"/>
    </source>
</evidence>
<keyword evidence="2" id="KW-1185">Reference proteome</keyword>
<organism evidence="1 2">
    <name type="scientific">Dentipellis fragilis</name>
    <dbReference type="NCBI Taxonomy" id="205917"/>
    <lineage>
        <taxon>Eukaryota</taxon>
        <taxon>Fungi</taxon>
        <taxon>Dikarya</taxon>
        <taxon>Basidiomycota</taxon>
        <taxon>Agaricomycotina</taxon>
        <taxon>Agaricomycetes</taxon>
        <taxon>Russulales</taxon>
        <taxon>Hericiaceae</taxon>
        <taxon>Dentipellis</taxon>
    </lineage>
</organism>
<accession>A0A4Y9Z1G9</accession>
<comment type="caution">
    <text evidence="1">The sequence shown here is derived from an EMBL/GenBank/DDBJ whole genome shotgun (WGS) entry which is preliminary data.</text>
</comment>
<dbReference type="AlphaFoldDB" id="A0A4Y9Z1G9"/>